<proteinExistence type="predicted"/>
<sequence length="276" mass="32597">MAFTRRNMLLLFYCWHQLLTVFVVATTTDYRRYEIIEVNLTKMMKMENDKSLSLQLPFKVTSSPSERNFTMVCGFCPIIKDEINGKYEIQRINGTYRAQSLNWLWFEDEHKFYSSKLFLPCEMLIIHMPPDRLFNFQTYWFDMTYKPYWVLLQDINISHVFDDVDTEKELIHALDFESMILYTTLISSVNSSNGDDTNILNFFLSNLWNRNNLMCAFRSLGGSDNKLIYALQNLTKSDFIYSSKNYTTLSIIIIVSIIEIIYILIGMVLWCNEGRS</sequence>
<accession>A0A9C7CCT9</accession>
<protein>
    <submittedName>
        <fullName evidence="2">Uncharacterized protein</fullName>
    </submittedName>
</protein>
<organism evidence="2">
    <name type="scientific">Litopenaeus vannamei majanivirus Nimav-1_LVa</name>
    <dbReference type="NCBI Taxonomy" id="2984273"/>
    <lineage>
        <taxon>Viruses</taxon>
        <taxon>Viruses incertae sedis</taxon>
        <taxon>Naldaviricetes</taxon>
        <taxon>Nimaviridae</taxon>
    </lineage>
</organism>
<dbReference type="EMBL" id="LC738872">
    <property type="protein sequence ID" value="BDT62107.1"/>
    <property type="molecule type" value="Genomic_DNA"/>
</dbReference>
<feature type="transmembrane region" description="Helical" evidence="1">
    <location>
        <begin position="249"/>
        <end position="271"/>
    </location>
</feature>
<evidence type="ECO:0000313" key="2">
    <source>
        <dbReference type="EMBL" id="BDT62107.1"/>
    </source>
</evidence>
<reference evidence="2" key="1">
    <citation type="submission" date="2022-10" db="EMBL/GenBank/DDBJ databases">
        <title>Genome sequences of endogenous nimaviruses in decapod crustaceans.</title>
        <authorList>
            <person name="Kawato S."/>
            <person name="Nozaki R."/>
            <person name="Kondo H."/>
            <person name="Hirono I."/>
        </authorList>
    </citation>
    <scope>NUCLEOTIDE SEQUENCE</scope>
    <source>
        <strain evidence="2">Lva-Nima_1</strain>
    </source>
</reference>
<keyword evidence="1" id="KW-0472">Membrane</keyword>
<keyword evidence="1" id="KW-0812">Transmembrane</keyword>
<evidence type="ECO:0000256" key="1">
    <source>
        <dbReference type="SAM" id="Phobius"/>
    </source>
</evidence>
<name>A0A9C7CCT9_9VIRU</name>
<keyword evidence="1" id="KW-1133">Transmembrane helix</keyword>